<name>A0A5N6KNY0_9ROSI</name>
<evidence type="ECO:0000313" key="5">
    <source>
        <dbReference type="Proteomes" id="UP000327013"/>
    </source>
</evidence>
<accession>A0A5N6KNY0</accession>
<feature type="active site" description="Nucleophile" evidence="2">
    <location>
        <position position="131"/>
    </location>
</feature>
<protein>
    <recommendedName>
        <fullName evidence="3">AB hydrolase-1 domain-containing protein</fullName>
    </recommendedName>
</protein>
<dbReference type="AlphaFoldDB" id="A0A5N6KNY0"/>
<feature type="domain" description="AB hydrolase-1" evidence="3">
    <location>
        <begin position="39"/>
        <end position="291"/>
    </location>
</feature>
<dbReference type="Proteomes" id="UP000327013">
    <property type="component" value="Unassembled WGS sequence"/>
</dbReference>
<evidence type="ECO:0000313" key="4">
    <source>
        <dbReference type="EMBL" id="KAB8336780.1"/>
    </source>
</evidence>
<dbReference type="InterPro" id="IPR008220">
    <property type="entry name" value="HAT_MetX-like"/>
</dbReference>
<feature type="active site" evidence="2">
    <location>
        <position position="286"/>
    </location>
</feature>
<keyword evidence="5" id="KW-1185">Reference proteome</keyword>
<proteinExistence type="inferred from homology"/>
<dbReference type="GO" id="GO:0016747">
    <property type="term" value="F:acyltransferase activity, transferring groups other than amino-acyl groups"/>
    <property type="evidence" value="ECO:0007669"/>
    <property type="project" value="InterPro"/>
</dbReference>
<dbReference type="InterPro" id="IPR000073">
    <property type="entry name" value="AB_hydrolase_1"/>
</dbReference>
<sequence>MAKTSYFHYDLQLSSYSEPAGTVLKAKLAYRAFGDKSLPAVLLPTCFGGRVDTELPFLYSEDAAAPFPTSKYYVIVCGLLGGSESSSPSNQDAPHAGLNFPRTTFVDNIRLQKALCSHLGVRKLFAYVGFSMGGCQAYTMASAYPEFVERAIVICGSARTSWHNYSFLEGPKAALVNSVDFHGGRYETPPRRGIGAFGRVYSTWALSQEWFRQKCWEQVGCDSLDAYLESNWERAFDDWDANDLLCLLWTWQKGDITKLYPEDNGDLARTLARIKAKVLLLPGTTDAYFPPEDNEAEVLSLGEGKLVAIPSIWGHLAGGGGGTLEDARFIQDQISQFIGVAPREFESLSLS</sequence>
<organism evidence="4 5">
    <name type="scientific">Carpinus fangiana</name>
    <dbReference type="NCBI Taxonomy" id="176857"/>
    <lineage>
        <taxon>Eukaryota</taxon>
        <taxon>Viridiplantae</taxon>
        <taxon>Streptophyta</taxon>
        <taxon>Embryophyta</taxon>
        <taxon>Tracheophyta</taxon>
        <taxon>Spermatophyta</taxon>
        <taxon>Magnoliopsida</taxon>
        <taxon>eudicotyledons</taxon>
        <taxon>Gunneridae</taxon>
        <taxon>Pentapetalae</taxon>
        <taxon>rosids</taxon>
        <taxon>fabids</taxon>
        <taxon>Fagales</taxon>
        <taxon>Betulaceae</taxon>
        <taxon>Carpinus</taxon>
    </lineage>
</organism>
<dbReference type="PANTHER" id="PTHR32268:SF15">
    <property type="entry name" value="HOMOSERINE ACETYLTRANSFERASE FAMILY PROTEIN (AFU_ORTHOLOGUE AFUA_1G15350)"/>
    <property type="match status" value="1"/>
</dbReference>
<dbReference type="Pfam" id="PF00561">
    <property type="entry name" value="Abhydrolase_1"/>
    <property type="match status" value="1"/>
</dbReference>
<dbReference type="EMBL" id="VIBQ01000009">
    <property type="protein sequence ID" value="KAB8336780.1"/>
    <property type="molecule type" value="Genomic_DNA"/>
</dbReference>
<feature type="active site" evidence="2">
    <location>
        <position position="315"/>
    </location>
</feature>
<dbReference type="PANTHER" id="PTHR32268">
    <property type="entry name" value="HOMOSERINE O-ACETYLTRANSFERASE"/>
    <property type="match status" value="1"/>
</dbReference>
<evidence type="ECO:0000259" key="3">
    <source>
        <dbReference type="Pfam" id="PF00561"/>
    </source>
</evidence>
<evidence type="ECO:0000256" key="2">
    <source>
        <dbReference type="PIRSR" id="PIRSR000443-1"/>
    </source>
</evidence>
<dbReference type="InterPro" id="IPR029058">
    <property type="entry name" value="AB_hydrolase_fold"/>
</dbReference>
<comment type="caution">
    <text evidence="4">The sequence shown here is derived from an EMBL/GenBank/DDBJ whole genome shotgun (WGS) entry which is preliminary data.</text>
</comment>
<comment type="similarity">
    <text evidence="1">Belongs to the AB hydrolase superfamily. MetX family.</text>
</comment>
<evidence type="ECO:0000256" key="1">
    <source>
        <dbReference type="ARBA" id="ARBA00006886"/>
    </source>
</evidence>
<reference evidence="4 5" key="1">
    <citation type="submission" date="2019-06" db="EMBL/GenBank/DDBJ databases">
        <title>A chromosomal-level reference genome of Carpinus fangiana (Coryloideae, Betulaceae).</title>
        <authorList>
            <person name="Yang X."/>
            <person name="Wang Z."/>
            <person name="Zhang L."/>
            <person name="Hao G."/>
            <person name="Liu J."/>
            <person name="Yang Y."/>
        </authorList>
    </citation>
    <scope>NUCLEOTIDE SEQUENCE [LARGE SCALE GENOMIC DNA]</scope>
    <source>
        <strain evidence="4">Cfa_2016G</strain>
        <tissue evidence="4">Leaf</tissue>
    </source>
</reference>
<dbReference type="Gene3D" id="3.40.50.1820">
    <property type="entry name" value="alpha/beta hydrolase"/>
    <property type="match status" value="1"/>
</dbReference>
<dbReference type="OrthoDB" id="9972683at2759"/>
<dbReference type="SUPFAM" id="SSF53474">
    <property type="entry name" value="alpha/beta-Hydrolases"/>
    <property type="match status" value="1"/>
</dbReference>
<dbReference type="PIRSF" id="PIRSF000443">
    <property type="entry name" value="Homoser_Ac_trans"/>
    <property type="match status" value="1"/>
</dbReference>
<gene>
    <name evidence="4" type="ORF">FH972_021089</name>
</gene>